<dbReference type="Pfam" id="PF10411">
    <property type="entry name" value="DsbC_N"/>
    <property type="match status" value="1"/>
</dbReference>
<gene>
    <name evidence="10" type="ORF">OFY17_11260</name>
</gene>
<organism evidence="10 11">
    <name type="scientific">Marinomonas sargassi</name>
    <dbReference type="NCBI Taxonomy" id="2984494"/>
    <lineage>
        <taxon>Bacteria</taxon>
        <taxon>Pseudomonadati</taxon>
        <taxon>Pseudomonadota</taxon>
        <taxon>Gammaproteobacteria</taxon>
        <taxon>Oceanospirillales</taxon>
        <taxon>Oceanospirillaceae</taxon>
        <taxon>Marinomonas</taxon>
    </lineage>
</organism>
<dbReference type="PANTHER" id="PTHR35272">
    <property type="entry name" value="THIOL:DISULFIDE INTERCHANGE PROTEIN DSBC-RELATED"/>
    <property type="match status" value="1"/>
</dbReference>
<keyword evidence="11" id="KW-1185">Reference proteome</keyword>
<evidence type="ECO:0000256" key="4">
    <source>
        <dbReference type="ARBA" id="ARBA00022764"/>
    </source>
</evidence>
<dbReference type="InterPro" id="IPR012336">
    <property type="entry name" value="Thioredoxin-like_fold"/>
</dbReference>
<evidence type="ECO:0000256" key="5">
    <source>
        <dbReference type="ARBA" id="ARBA00023157"/>
    </source>
</evidence>
<keyword evidence="5" id="KW-1015">Disulfide bond</keyword>
<keyword evidence="3 7" id="KW-0732">Signal</keyword>
<name>A0ABT2YU86_9GAMM</name>
<evidence type="ECO:0000256" key="1">
    <source>
        <dbReference type="ARBA" id="ARBA00004418"/>
    </source>
</evidence>
<feature type="domain" description="Thioredoxin-like fold" evidence="9">
    <location>
        <begin position="115"/>
        <end position="236"/>
    </location>
</feature>
<dbReference type="EMBL" id="JAOVZB010000005">
    <property type="protein sequence ID" value="MCV2403457.1"/>
    <property type="molecule type" value="Genomic_DNA"/>
</dbReference>
<sequence>MKSNILSLPRLALSIVILMLFSTRLLADQSTVVSAINSALPQFEIESIRQHEKSGLYVVDLKQGPILYVTADGKYFVAGDLYRIEDEGLVNETELVKLEKIEALPESEMVVFKADNERAHVSVFTDVDCHYCRMLHNEVAKLNEAGVSVRYLAYPRAGIDSDSYLKMVGIWCSADQQKWMTAAKQGDSVPQSKCDNPVAEQFSLGQEVGVRGTPTIILPNGEMIPGYLPAAQLVERLGL</sequence>
<comment type="function">
    <text evidence="7">Required for disulfide bond formation in some periplasmic proteins. Acts by transferring its disulfide bond to other proteins and is reduced in the process.</text>
</comment>
<dbReference type="InterPro" id="IPR033954">
    <property type="entry name" value="DiS-bond_Isoase_DsbC/G"/>
</dbReference>
<feature type="domain" description="Disulphide bond isomerase DsbC/G N-terminal" evidence="8">
    <location>
        <begin position="27"/>
        <end position="87"/>
    </location>
</feature>
<evidence type="ECO:0000256" key="6">
    <source>
        <dbReference type="ARBA" id="ARBA00023284"/>
    </source>
</evidence>
<comment type="caution">
    <text evidence="10">The sequence shown here is derived from an EMBL/GenBank/DDBJ whole genome shotgun (WGS) entry which is preliminary data.</text>
</comment>
<evidence type="ECO:0000313" key="10">
    <source>
        <dbReference type="EMBL" id="MCV2403457.1"/>
    </source>
</evidence>
<dbReference type="SUPFAM" id="SSF52833">
    <property type="entry name" value="Thioredoxin-like"/>
    <property type="match status" value="1"/>
</dbReference>
<accession>A0ABT2YU86</accession>
<evidence type="ECO:0000256" key="7">
    <source>
        <dbReference type="RuleBase" id="RU364038"/>
    </source>
</evidence>
<dbReference type="InterPro" id="IPR051470">
    <property type="entry name" value="Thiol:disulfide_interchange"/>
</dbReference>
<evidence type="ECO:0000259" key="8">
    <source>
        <dbReference type="Pfam" id="PF10411"/>
    </source>
</evidence>
<dbReference type="InterPro" id="IPR009094">
    <property type="entry name" value="DiS-bond_isomerase_DsbC/G_N_sf"/>
</dbReference>
<dbReference type="CDD" id="cd03020">
    <property type="entry name" value="DsbA_DsbC_DsbG"/>
    <property type="match status" value="1"/>
</dbReference>
<dbReference type="Proteomes" id="UP001209713">
    <property type="component" value="Unassembled WGS sequence"/>
</dbReference>
<evidence type="ECO:0000259" key="9">
    <source>
        <dbReference type="Pfam" id="PF13098"/>
    </source>
</evidence>
<dbReference type="Gene3D" id="3.40.30.10">
    <property type="entry name" value="Glutaredoxin"/>
    <property type="match status" value="1"/>
</dbReference>
<dbReference type="PANTHER" id="PTHR35272:SF3">
    <property type="entry name" value="THIOL:DISULFIDE INTERCHANGE PROTEIN DSBC"/>
    <property type="match status" value="1"/>
</dbReference>
<protein>
    <recommendedName>
        <fullName evidence="7">Thiol:disulfide interchange protein</fullName>
    </recommendedName>
</protein>
<dbReference type="RefSeq" id="WP_263530838.1">
    <property type="nucleotide sequence ID" value="NZ_JAOVZB010000005.1"/>
</dbReference>
<evidence type="ECO:0000313" key="11">
    <source>
        <dbReference type="Proteomes" id="UP001209713"/>
    </source>
</evidence>
<dbReference type="InterPro" id="IPR018950">
    <property type="entry name" value="DiS-bond_isomerase_DsbC/G_N"/>
</dbReference>
<proteinExistence type="inferred from homology"/>
<dbReference type="Pfam" id="PF13098">
    <property type="entry name" value="Thioredoxin_2"/>
    <property type="match status" value="1"/>
</dbReference>
<dbReference type="SUPFAM" id="SSF54423">
    <property type="entry name" value="DsbC/DsbG N-terminal domain-like"/>
    <property type="match status" value="1"/>
</dbReference>
<evidence type="ECO:0000256" key="2">
    <source>
        <dbReference type="ARBA" id="ARBA00009813"/>
    </source>
</evidence>
<keyword evidence="6 7" id="KW-0676">Redox-active center</keyword>
<keyword evidence="4 7" id="KW-0574">Periplasm</keyword>
<dbReference type="Gene3D" id="3.10.450.70">
    <property type="entry name" value="Disulphide bond isomerase, DsbC/G, N-terminal"/>
    <property type="match status" value="1"/>
</dbReference>
<reference evidence="10 11" key="1">
    <citation type="submission" date="2022-10" db="EMBL/GenBank/DDBJ databases">
        <title>Marinomonas transparenta sp. nov. and Marinomonas sargassi sp. nov., isolated from marine alga (Sargassum natans (L.) Gaillon).</title>
        <authorList>
            <person name="Wang Y."/>
        </authorList>
    </citation>
    <scope>NUCLEOTIDE SEQUENCE [LARGE SCALE GENOMIC DNA]</scope>
    <source>
        <strain evidence="10 11">C2222</strain>
    </source>
</reference>
<dbReference type="InterPro" id="IPR036249">
    <property type="entry name" value="Thioredoxin-like_sf"/>
</dbReference>
<evidence type="ECO:0000256" key="3">
    <source>
        <dbReference type="ARBA" id="ARBA00022729"/>
    </source>
</evidence>
<comment type="subcellular location">
    <subcellularLocation>
        <location evidence="1 7">Periplasm</location>
    </subcellularLocation>
</comment>
<comment type="similarity">
    <text evidence="2 7">Belongs to the thioredoxin family. DsbC subfamily.</text>
</comment>